<name>A0A6T8L5M1_HEMAN</name>
<gene>
    <name evidence="3" type="ORF">HAND00432_LOCUS19274</name>
    <name evidence="2" type="ORF">HAND1043_LOCUS11989</name>
</gene>
<dbReference type="EMBL" id="HBFX01031938">
    <property type="protein sequence ID" value="CAD8968280.1"/>
    <property type="molecule type" value="Transcribed_RNA"/>
</dbReference>
<dbReference type="EMBL" id="HBFK01019358">
    <property type="protein sequence ID" value="CAD8745494.1"/>
    <property type="molecule type" value="Transcribed_RNA"/>
</dbReference>
<proteinExistence type="predicted"/>
<dbReference type="AlphaFoldDB" id="A0A6T8L5M1"/>
<feature type="chain" id="PRO_5035676879" evidence="1">
    <location>
        <begin position="24"/>
        <end position="138"/>
    </location>
</feature>
<keyword evidence="1" id="KW-0732">Signal</keyword>
<sequence>MAMFGRAAPFGLLSCFFLGSAVGFVLPPPTAARHLPLSQQRGTVRASTSKGTAALQRALPSTALSLKDEGGGGGDGDEKGVWERIKDSFKEQVDEDGKRSASEAEKTLSYAVDLVTVTAGAAVFTCLFLNLMGKVPCI</sequence>
<evidence type="ECO:0000313" key="2">
    <source>
        <dbReference type="EMBL" id="CAD8745494.1"/>
    </source>
</evidence>
<feature type="signal peptide" evidence="1">
    <location>
        <begin position="1"/>
        <end position="23"/>
    </location>
</feature>
<evidence type="ECO:0000256" key="1">
    <source>
        <dbReference type="SAM" id="SignalP"/>
    </source>
</evidence>
<evidence type="ECO:0000313" key="3">
    <source>
        <dbReference type="EMBL" id="CAD8968280.1"/>
    </source>
</evidence>
<protein>
    <submittedName>
        <fullName evidence="3">Uncharacterized protein</fullName>
    </submittedName>
</protein>
<organism evidence="3">
    <name type="scientific">Hemiselmis andersenii</name>
    <name type="common">Cryptophyte alga</name>
    <dbReference type="NCBI Taxonomy" id="464988"/>
    <lineage>
        <taxon>Eukaryota</taxon>
        <taxon>Cryptophyceae</taxon>
        <taxon>Cryptomonadales</taxon>
        <taxon>Hemiselmidaceae</taxon>
        <taxon>Hemiselmis</taxon>
    </lineage>
</organism>
<accession>A0A6T8L5M1</accession>
<reference evidence="3" key="1">
    <citation type="submission" date="2021-01" db="EMBL/GenBank/DDBJ databases">
        <authorList>
            <person name="Corre E."/>
            <person name="Pelletier E."/>
            <person name="Niang G."/>
            <person name="Scheremetjew M."/>
            <person name="Finn R."/>
            <person name="Kale V."/>
            <person name="Holt S."/>
            <person name="Cochrane G."/>
            <person name="Meng A."/>
            <person name="Brown T."/>
            <person name="Cohen L."/>
        </authorList>
    </citation>
    <scope>NUCLEOTIDE SEQUENCE</scope>
    <source>
        <strain evidence="2">CCMP441</strain>
        <strain evidence="3">CCMP644</strain>
    </source>
</reference>